<keyword evidence="4" id="KW-0997">Cell inner membrane</keyword>
<dbReference type="NCBIfam" id="TIGR01728">
    <property type="entry name" value="SsuA_fam"/>
    <property type="match status" value="1"/>
</dbReference>
<evidence type="ECO:0000313" key="6">
    <source>
        <dbReference type="EMBL" id="MBZ2165885.1"/>
    </source>
</evidence>
<dbReference type="GO" id="GO:0016020">
    <property type="term" value="C:membrane"/>
    <property type="evidence" value="ECO:0007669"/>
    <property type="project" value="InterPro"/>
</dbReference>
<keyword evidence="7" id="KW-1185">Reference proteome</keyword>
<dbReference type="Pfam" id="PF13379">
    <property type="entry name" value="NMT1_2"/>
    <property type="match status" value="1"/>
</dbReference>
<evidence type="ECO:0000313" key="7">
    <source>
        <dbReference type="Proteomes" id="UP000825933"/>
    </source>
</evidence>
<dbReference type="CDD" id="cd13553">
    <property type="entry name" value="PBP2_NrtA_CpmA_like"/>
    <property type="match status" value="1"/>
</dbReference>
<keyword evidence="5" id="KW-0472">Membrane</keyword>
<proteinExistence type="predicted"/>
<evidence type="ECO:0000256" key="1">
    <source>
        <dbReference type="ARBA" id="ARBA00004308"/>
    </source>
</evidence>
<dbReference type="Proteomes" id="UP000825933">
    <property type="component" value="Unassembled WGS sequence"/>
</dbReference>
<organism evidence="6 7">
    <name type="scientific">Methanobacterium spitsbergense</name>
    <dbReference type="NCBI Taxonomy" id="2874285"/>
    <lineage>
        <taxon>Archaea</taxon>
        <taxon>Methanobacteriati</taxon>
        <taxon>Methanobacteriota</taxon>
        <taxon>Methanomada group</taxon>
        <taxon>Methanobacteria</taxon>
        <taxon>Methanobacteriales</taxon>
        <taxon>Methanobacteriaceae</taxon>
        <taxon>Methanobacterium</taxon>
    </lineage>
</organism>
<evidence type="ECO:0000256" key="4">
    <source>
        <dbReference type="ARBA" id="ARBA00022519"/>
    </source>
</evidence>
<comment type="caution">
    <text evidence="6">The sequence shown here is derived from an EMBL/GenBank/DDBJ whole genome shotgun (WGS) entry which is preliminary data.</text>
</comment>
<sequence>MKKKLLAAVGMVVLVILLVFGTYNYYTVTQDTIVVGYLPSNHDSALFVADALGMYQKEGLKVQLVPFRAGSEITDAANQNRIDVGYCGITPVTSAIDQNSTVKIVAAVNQEGSGIVVSENNNITNVSQFVDKKFLVPKEGGIQDVLFRYLLMNNNISSSSINITELETPLMQNALAAGKVDGYIAWEPYVSQADFIGNDDVFMYSKDIWPNHPCCVVITTNKFMKQKPDQLRKFLKIHVEATDYVNTHRNETAAILSKKLGTNINVEHEALKHVEFIAIPTPEFDAKIIKLIDVQKELGYVKNNLTLEQVLDLNFLPT</sequence>
<reference evidence="7" key="1">
    <citation type="journal article" date="2022" name="Microbiol. Resour. Announc.">
        <title>Draft Genome Sequence of a Methanogenic Archaeon from West Spitsbergen Permafrost.</title>
        <authorList>
            <person name="Trubitsyn V."/>
            <person name="Rivkina E."/>
            <person name="Shcherbakova V."/>
        </authorList>
    </citation>
    <scope>NUCLEOTIDE SEQUENCE [LARGE SCALE GENOMIC DNA]</scope>
    <source>
        <strain evidence="7">VT</strain>
    </source>
</reference>
<keyword evidence="2" id="KW-0813">Transport</keyword>
<comment type="subcellular location">
    <subcellularLocation>
        <location evidence="1">Endomembrane system</location>
    </subcellularLocation>
</comment>
<dbReference type="AlphaFoldDB" id="A0A8T5V2I7"/>
<keyword evidence="3" id="KW-1003">Cell membrane</keyword>
<protein>
    <submittedName>
        <fullName evidence="6">ABC transporter substrate-binding protein</fullName>
    </submittedName>
</protein>
<evidence type="ECO:0000256" key="2">
    <source>
        <dbReference type="ARBA" id="ARBA00022448"/>
    </source>
</evidence>
<accession>A0A8T5V2I7</accession>
<dbReference type="SUPFAM" id="SSF53850">
    <property type="entry name" value="Periplasmic binding protein-like II"/>
    <property type="match status" value="1"/>
</dbReference>
<dbReference type="GO" id="GO:0012505">
    <property type="term" value="C:endomembrane system"/>
    <property type="evidence" value="ECO:0007669"/>
    <property type="project" value="UniProtKB-SubCell"/>
</dbReference>
<dbReference type="GO" id="GO:0042626">
    <property type="term" value="F:ATPase-coupled transmembrane transporter activity"/>
    <property type="evidence" value="ECO:0007669"/>
    <property type="project" value="InterPro"/>
</dbReference>
<evidence type="ECO:0000256" key="3">
    <source>
        <dbReference type="ARBA" id="ARBA00022475"/>
    </source>
</evidence>
<name>A0A8T5V2I7_9EURY</name>
<dbReference type="EMBL" id="JAIOUQ010000007">
    <property type="protein sequence ID" value="MBZ2165885.1"/>
    <property type="molecule type" value="Genomic_DNA"/>
</dbReference>
<gene>
    <name evidence="6" type="ORF">K8N75_07520</name>
</gene>
<dbReference type="RefSeq" id="WP_223791461.1">
    <property type="nucleotide sequence ID" value="NZ_JAIOUQ010000007.1"/>
</dbReference>
<dbReference type="Gene3D" id="3.40.190.10">
    <property type="entry name" value="Periplasmic binding protein-like II"/>
    <property type="match status" value="2"/>
</dbReference>
<dbReference type="InterPro" id="IPR010067">
    <property type="entry name" value="ABC_SsuA_sub-bd"/>
</dbReference>
<dbReference type="PANTHER" id="PTHR30024">
    <property type="entry name" value="ALIPHATIC SULFONATES-BINDING PROTEIN-RELATED"/>
    <property type="match status" value="1"/>
</dbReference>
<dbReference type="InterPro" id="IPR044527">
    <property type="entry name" value="NrtA/CpmA_ABC-bd_dom"/>
</dbReference>
<evidence type="ECO:0000256" key="5">
    <source>
        <dbReference type="ARBA" id="ARBA00023136"/>
    </source>
</evidence>